<dbReference type="InterPro" id="IPR012334">
    <property type="entry name" value="Pectin_lyas_fold"/>
</dbReference>
<evidence type="ECO:0000313" key="2">
    <source>
        <dbReference type="Proteomes" id="UP000182491"/>
    </source>
</evidence>
<name>A0A1I7J2K9_9BACT</name>
<dbReference type="OrthoDB" id="5134860at2"/>
<protein>
    <recommendedName>
        <fullName evidence="3">Pectate lyase superfamily protein</fullName>
    </recommendedName>
</protein>
<reference evidence="2" key="1">
    <citation type="submission" date="2016-10" db="EMBL/GenBank/DDBJ databases">
        <authorList>
            <person name="Varghese N."/>
        </authorList>
    </citation>
    <scope>NUCLEOTIDE SEQUENCE [LARGE SCALE GENOMIC DNA]</scope>
    <source>
        <strain evidence="2">DSM 18820</strain>
    </source>
</reference>
<sequence>MGNLWSSDSMKKVSVSLFTGVLLFVILNHEEQSHTYLPDQIYQKPKTRLVTLTSDGGISYGHYANEGETDAIHTLPDFSFAGYMGGGVALPNLPVKVTLKPQEGDCRPLIQNAIDKVSSMPADSNGFRGKVLLKAGTYAVAGTLEIKAGGVVLAGEGQDEGGTILKAVKEAQHTFIIIGDDRSSYNKEEETAIRITSEYVPTGATSFKVQDASDYQVGDTILVQRTPNMTWIIMLDMHQYGWTTKKYAVPHERVITDIDHNNISVNIPVVDPVKLKEGGGQILKAKIDRKTKKSGVENLRLVSSYEHATDELHGWDAVKLRMAENCWVKKVTAQYFGRSCVTIEKKSVFNTIEDCAMLDPKSHTKGQRKYSFSIESGSFNLFQRCFTRGGRHDYVTGARVAGPNVFLDSYATQTHSDIGPHHRWATGTLFDNIKGGEMRVRNRKGSGTGHGWAGAQTMFWNCTSTSEKGITVESPPGSINWIVGGKADQLSGNGHREAFGEEVQPRSLYLAQLESRLGKGAVVATTTAQQRGKPATVQHALDK</sequence>
<accession>A0A1I7J2K9</accession>
<dbReference type="Proteomes" id="UP000182491">
    <property type="component" value="Unassembled WGS sequence"/>
</dbReference>
<gene>
    <name evidence="1" type="ORF">SAMN04487941_2427</name>
</gene>
<dbReference type="AlphaFoldDB" id="A0A1I7J2K9"/>
<dbReference type="SUPFAM" id="SSF51126">
    <property type="entry name" value="Pectin lyase-like"/>
    <property type="match status" value="1"/>
</dbReference>
<dbReference type="EMBL" id="FPCA01000003">
    <property type="protein sequence ID" value="SFU79321.1"/>
    <property type="molecule type" value="Genomic_DNA"/>
</dbReference>
<evidence type="ECO:0008006" key="3">
    <source>
        <dbReference type="Google" id="ProtNLM"/>
    </source>
</evidence>
<dbReference type="Gene3D" id="2.160.20.10">
    <property type="entry name" value="Single-stranded right-handed beta-helix, Pectin lyase-like"/>
    <property type="match status" value="1"/>
</dbReference>
<evidence type="ECO:0000313" key="1">
    <source>
        <dbReference type="EMBL" id="SFU79321.1"/>
    </source>
</evidence>
<dbReference type="InterPro" id="IPR011050">
    <property type="entry name" value="Pectin_lyase_fold/virulence"/>
</dbReference>
<proteinExistence type="predicted"/>
<organism evidence="1 2">
    <name type="scientific">Pontibacter akesuensis</name>
    <dbReference type="NCBI Taxonomy" id="388950"/>
    <lineage>
        <taxon>Bacteria</taxon>
        <taxon>Pseudomonadati</taxon>
        <taxon>Bacteroidota</taxon>
        <taxon>Cytophagia</taxon>
        <taxon>Cytophagales</taxon>
        <taxon>Hymenobacteraceae</taxon>
        <taxon>Pontibacter</taxon>
    </lineage>
</organism>
<dbReference type="RefSeq" id="WP_068838604.1">
    <property type="nucleotide sequence ID" value="NZ_BMXC01000003.1"/>
</dbReference>
<keyword evidence="2" id="KW-1185">Reference proteome</keyword>
<dbReference type="STRING" id="388950.GCA_001611675_02640"/>